<dbReference type="PROSITE" id="PS00973">
    <property type="entry name" value="USP_2"/>
    <property type="match status" value="1"/>
</dbReference>
<evidence type="ECO:0000313" key="10">
    <source>
        <dbReference type="EMBL" id="GJN88157.1"/>
    </source>
</evidence>
<dbReference type="PANTHER" id="PTHR24006:SF758">
    <property type="entry name" value="UBIQUITIN CARBOXYL-TERMINAL HYDROLASE 36"/>
    <property type="match status" value="1"/>
</dbReference>
<feature type="compositionally biased region" description="Low complexity" evidence="8">
    <location>
        <begin position="501"/>
        <end position="520"/>
    </location>
</feature>
<feature type="compositionally biased region" description="Low complexity" evidence="8">
    <location>
        <begin position="86"/>
        <end position="116"/>
    </location>
</feature>
<dbReference type="InterPro" id="IPR001394">
    <property type="entry name" value="Peptidase_C19_UCH"/>
</dbReference>
<dbReference type="EC" id="3.4.19.12" evidence="7"/>
<dbReference type="PROSITE" id="PS00972">
    <property type="entry name" value="USP_1"/>
    <property type="match status" value="1"/>
</dbReference>
<keyword evidence="4 7" id="KW-0833">Ubl conjugation pathway</keyword>
<dbReference type="InterPro" id="IPR038765">
    <property type="entry name" value="Papain-like_cys_pep_sf"/>
</dbReference>
<dbReference type="Pfam" id="PF00443">
    <property type="entry name" value="UCH"/>
    <property type="match status" value="1"/>
</dbReference>
<evidence type="ECO:0000256" key="1">
    <source>
        <dbReference type="ARBA" id="ARBA00000707"/>
    </source>
</evidence>
<evidence type="ECO:0000256" key="2">
    <source>
        <dbReference type="ARBA" id="ARBA00009085"/>
    </source>
</evidence>
<evidence type="ECO:0000256" key="7">
    <source>
        <dbReference type="RuleBase" id="RU366025"/>
    </source>
</evidence>
<comment type="catalytic activity">
    <reaction evidence="1 7">
        <text>Thiol-dependent hydrolysis of ester, thioester, amide, peptide and isopeptide bonds formed by the C-terminal Gly of ubiquitin (a 76-residue protein attached to proteins as an intracellular targeting signal).</text>
        <dbReference type="EC" id="3.4.19.12"/>
    </reaction>
</comment>
<gene>
    <name evidence="10" type="ORF">Rhopal_001122-T1</name>
</gene>
<evidence type="ECO:0000259" key="9">
    <source>
        <dbReference type="PROSITE" id="PS50235"/>
    </source>
</evidence>
<dbReference type="Gene3D" id="3.90.70.10">
    <property type="entry name" value="Cysteine proteinases"/>
    <property type="match status" value="1"/>
</dbReference>
<keyword evidence="6 7" id="KW-0788">Thiol protease</keyword>
<protein>
    <recommendedName>
        <fullName evidence="7">Ubiquitin carboxyl-terminal hydrolase</fullName>
        <ecNumber evidence="7">3.4.19.12</ecNumber>
    </recommendedName>
</protein>
<evidence type="ECO:0000256" key="3">
    <source>
        <dbReference type="ARBA" id="ARBA00022670"/>
    </source>
</evidence>
<evidence type="ECO:0000313" key="11">
    <source>
        <dbReference type="Proteomes" id="UP001342314"/>
    </source>
</evidence>
<dbReference type="InterPro" id="IPR050164">
    <property type="entry name" value="Peptidase_C19"/>
</dbReference>
<name>A0AAV5GFM6_9BASI</name>
<dbReference type="GO" id="GO:0016579">
    <property type="term" value="P:protein deubiquitination"/>
    <property type="evidence" value="ECO:0007669"/>
    <property type="project" value="InterPro"/>
</dbReference>
<feature type="region of interest" description="Disordered" evidence="8">
    <location>
        <begin position="465"/>
        <end position="535"/>
    </location>
</feature>
<dbReference type="PANTHER" id="PTHR24006">
    <property type="entry name" value="UBIQUITIN CARBOXYL-TERMINAL HYDROLASE"/>
    <property type="match status" value="1"/>
</dbReference>
<feature type="domain" description="USP" evidence="9">
    <location>
        <begin position="141"/>
        <end position="450"/>
    </location>
</feature>
<feature type="region of interest" description="Disordered" evidence="8">
    <location>
        <begin position="69"/>
        <end position="123"/>
    </location>
</feature>
<dbReference type="GO" id="GO:0005634">
    <property type="term" value="C:nucleus"/>
    <property type="evidence" value="ECO:0007669"/>
    <property type="project" value="TreeGrafter"/>
</dbReference>
<dbReference type="GO" id="GO:0006508">
    <property type="term" value="P:proteolysis"/>
    <property type="evidence" value="ECO:0007669"/>
    <property type="project" value="UniProtKB-KW"/>
</dbReference>
<organism evidence="10 11">
    <name type="scientific">Rhodotorula paludigena</name>
    <dbReference type="NCBI Taxonomy" id="86838"/>
    <lineage>
        <taxon>Eukaryota</taxon>
        <taxon>Fungi</taxon>
        <taxon>Dikarya</taxon>
        <taxon>Basidiomycota</taxon>
        <taxon>Pucciniomycotina</taxon>
        <taxon>Microbotryomycetes</taxon>
        <taxon>Sporidiobolales</taxon>
        <taxon>Sporidiobolaceae</taxon>
        <taxon>Rhodotorula</taxon>
    </lineage>
</organism>
<evidence type="ECO:0000256" key="6">
    <source>
        <dbReference type="ARBA" id="ARBA00022807"/>
    </source>
</evidence>
<keyword evidence="5 7" id="KW-0378">Hydrolase</keyword>
<dbReference type="EMBL" id="BQKY01000002">
    <property type="protein sequence ID" value="GJN88157.1"/>
    <property type="molecule type" value="Genomic_DNA"/>
</dbReference>
<evidence type="ECO:0000256" key="8">
    <source>
        <dbReference type="SAM" id="MobiDB-lite"/>
    </source>
</evidence>
<evidence type="ECO:0000256" key="5">
    <source>
        <dbReference type="ARBA" id="ARBA00022801"/>
    </source>
</evidence>
<feature type="region of interest" description="Disordered" evidence="8">
    <location>
        <begin position="548"/>
        <end position="609"/>
    </location>
</feature>
<feature type="compositionally biased region" description="Low complexity" evidence="8">
    <location>
        <begin position="548"/>
        <end position="564"/>
    </location>
</feature>
<dbReference type="CDD" id="cd02661">
    <property type="entry name" value="Peptidase_C19E"/>
    <property type="match status" value="1"/>
</dbReference>
<dbReference type="AlphaFoldDB" id="A0AAV5GFM6"/>
<evidence type="ECO:0000256" key="4">
    <source>
        <dbReference type="ARBA" id="ARBA00022786"/>
    </source>
</evidence>
<dbReference type="FunFam" id="3.90.70.10:FF:000119">
    <property type="entry name" value="Ubiquitin specific peptidase 36"/>
    <property type="match status" value="1"/>
</dbReference>
<feature type="compositionally biased region" description="Gly residues" evidence="8">
    <location>
        <begin position="590"/>
        <end position="603"/>
    </location>
</feature>
<dbReference type="SUPFAM" id="SSF54001">
    <property type="entry name" value="Cysteine proteinases"/>
    <property type="match status" value="1"/>
</dbReference>
<dbReference type="PROSITE" id="PS50235">
    <property type="entry name" value="USP_3"/>
    <property type="match status" value="1"/>
</dbReference>
<dbReference type="InterPro" id="IPR018200">
    <property type="entry name" value="USP_CS"/>
</dbReference>
<dbReference type="InterPro" id="IPR028889">
    <property type="entry name" value="USP"/>
</dbReference>
<accession>A0AAV5GFM6</accession>
<keyword evidence="3 7" id="KW-0645">Protease</keyword>
<comment type="similarity">
    <text evidence="2 7">Belongs to the peptidase C19 family.</text>
</comment>
<sequence>MAVAAQRPPQPVHTLHPDHMPAHALASAKRDAADKLNRSLESSRALTLASLLEHPVEFVAATSSGLDDRLPYQPINVKGTPKVNGTPSSTAASPVASTSKAVHPSPSSSASTPSHTRAGGSSLFPPVDTSVTWARKYPVGAGLSNLGNTCFLNSTLQALLHTPPLVRYLESNAHPSGCKMAQQKGFCMVCAMKTLVRTSFTSGKRSYAPHTITKNLRLIAKHFRLGRQEDAHEFLRFCTDALQASALFGQSPKLDQKLKETTFVHQLFGGRLRSRVHCLACEHNSDTFDSFLDLSLDVGREAQSVQQALNVLTRKDKLTGSNKYKCEKCKKLVNAEKNFTISEAPVVLTIHLKRFTPTGRKITGLIKYPEVLNLGPAMADSRGGGNGPTYRLYSVIEHSGGGPHSGHYTAFVRAPSTGAWHDMNDDFVSPVGGQAALNSRNAYVLFYCRERGEALKDAIYCAPSSGAPIGTKRPRDSLGASVGVPVGEDAGSPALKRPRPSSAGDDGGATSSPPVSVKFPFVPPQQTSKGARPPEVLTASRMPASPLLSTASAATAASRGAPASDMPPPKHAGAGKGGVRLSTAGSLQGRQGGGSGAKAGHGGGAKKKKFKAFAGQYRPKTIEG</sequence>
<dbReference type="GO" id="GO:0004843">
    <property type="term" value="F:cysteine-type deubiquitinase activity"/>
    <property type="evidence" value="ECO:0007669"/>
    <property type="project" value="UniProtKB-UniRule"/>
</dbReference>
<dbReference type="Proteomes" id="UP001342314">
    <property type="component" value="Unassembled WGS sequence"/>
</dbReference>
<dbReference type="GO" id="GO:0005829">
    <property type="term" value="C:cytosol"/>
    <property type="evidence" value="ECO:0007669"/>
    <property type="project" value="TreeGrafter"/>
</dbReference>
<comment type="caution">
    <text evidence="10">The sequence shown here is derived from an EMBL/GenBank/DDBJ whole genome shotgun (WGS) entry which is preliminary data.</text>
</comment>
<keyword evidence="11" id="KW-1185">Reference proteome</keyword>
<proteinExistence type="inferred from homology"/>
<reference evidence="10 11" key="1">
    <citation type="submission" date="2021-12" db="EMBL/GenBank/DDBJ databases">
        <title>High titer production of polyol ester of fatty acids by Rhodotorula paludigena BS15 towards product separation-free biomass refinery.</title>
        <authorList>
            <person name="Mano J."/>
            <person name="Ono H."/>
            <person name="Tanaka T."/>
            <person name="Naito K."/>
            <person name="Sushida H."/>
            <person name="Ike M."/>
            <person name="Tokuyasu K."/>
            <person name="Kitaoka M."/>
        </authorList>
    </citation>
    <scope>NUCLEOTIDE SEQUENCE [LARGE SCALE GENOMIC DNA]</scope>
    <source>
        <strain evidence="10 11">BS15</strain>
    </source>
</reference>